<comment type="caution">
    <text evidence="2">The sequence shown here is derived from an EMBL/GenBank/DDBJ whole genome shotgun (WGS) entry which is preliminary data.</text>
</comment>
<dbReference type="AlphaFoldDB" id="A0AAW8FUU8"/>
<reference evidence="2" key="1">
    <citation type="submission" date="2023-07" db="EMBL/GenBank/DDBJ databases">
        <title>Comparative genomics of wheat-associated soil bacteria to identify genetic determinants of phenazine resistance.</title>
        <authorList>
            <person name="Mouncey N."/>
        </authorList>
    </citation>
    <scope>NUCLEOTIDE SEQUENCE</scope>
    <source>
        <strain evidence="2">V4I22</strain>
    </source>
</reference>
<dbReference type="Proteomes" id="UP001234216">
    <property type="component" value="Unassembled WGS sequence"/>
</dbReference>
<feature type="compositionally biased region" description="Basic and acidic residues" evidence="1">
    <location>
        <begin position="209"/>
        <end position="224"/>
    </location>
</feature>
<evidence type="ECO:0000256" key="1">
    <source>
        <dbReference type="SAM" id="MobiDB-lite"/>
    </source>
</evidence>
<dbReference type="EMBL" id="JAUSZV010000006">
    <property type="protein sequence ID" value="MDQ0913484.1"/>
    <property type="molecule type" value="Genomic_DNA"/>
</dbReference>
<accession>A0AAW8FUU8</accession>
<feature type="compositionally biased region" description="Low complexity" evidence="1">
    <location>
        <begin position="178"/>
        <end position="191"/>
    </location>
</feature>
<proteinExistence type="predicted"/>
<organism evidence="2 3">
    <name type="scientific">Streptomyces canus</name>
    <dbReference type="NCBI Taxonomy" id="58343"/>
    <lineage>
        <taxon>Bacteria</taxon>
        <taxon>Bacillati</taxon>
        <taxon>Actinomycetota</taxon>
        <taxon>Actinomycetes</taxon>
        <taxon>Kitasatosporales</taxon>
        <taxon>Streptomycetaceae</taxon>
        <taxon>Streptomyces</taxon>
        <taxon>Streptomyces aurantiacus group</taxon>
    </lineage>
</organism>
<feature type="region of interest" description="Disordered" evidence="1">
    <location>
        <begin position="150"/>
        <end position="224"/>
    </location>
</feature>
<evidence type="ECO:0000313" key="2">
    <source>
        <dbReference type="EMBL" id="MDQ0913484.1"/>
    </source>
</evidence>
<evidence type="ECO:0000313" key="3">
    <source>
        <dbReference type="Proteomes" id="UP001234216"/>
    </source>
</evidence>
<name>A0AAW8FUU8_9ACTN</name>
<sequence>MVPVTGSSPFMSTRIDLGGGVIPSDARHFASGPEAGNPHMRPLRRLTATTTALGMAAAGLIIAATGTAHALRLFPVLPATARRILHTRLIQPRRHPVDHRQHHLRVRLDRHHPAPHLLHQPPQGQGIIDYGYTDTTMSDYEEDHLVPLELGGAPRATPATCGPNRTTAPRPPPPRTAPRPNSRTPSATAPSHSPPPAPPSKTTGPPHSRSPESADPQRSRRPDR</sequence>
<protein>
    <submittedName>
        <fullName evidence="2">Uncharacterized protein</fullName>
    </submittedName>
</protein>
<gene>
    <name evidence="2" type="ORF">QFZ22_009556</name>
</gene>